<dbReference type="Pfam" id="PF03466">
    <property type="entry name" value="LysR_substrate"/>
    <property type="match status" value="1"/>
</dbReference>
<dbReference type="GO" id="GO:0000976">
    <property type="term" value="F:transcription cis-regulatory region binding"/>
    <property type="evidence" value="ECO:0007669"/>
    <property type="project" value="TreeGrafter"/>
</dbReference>
<dbReference type="Pfam" id="PF00126">
    <property type="entry name" value="HTH_1"/>
    <property type="match status" value="1"/>
</dbReference>
<dbReference type="AlphaFoldDB" id="A0A2G1ULZ3"/>
<evidence type="ECO:0000256" key="3">
    <source>
        <dbReference type="ARBA" id="ARBA00023125"/>
    </source>
</evidence>
<keyword evidence="7" id="KW-1185">Reference proteome</keyword>
<evidence type="ECO:0000256" key="4">
    <source>
        <dbReference type="ARBA" id="ARBA00023163"/>
    </source>
</evidence>
<dbReference type="InterPro" id="IPR036390">
    <property type="entry name" value="WH_DNA-bd_sf"/>
</dbReference>
<reference evidence="6 7" key="1">
    <citation type="submission" date="2017-09" db="EMBL/GenBank/DDBJ databases">
        <title>The draft genome sequences of Marinobacter sp. PWS21.</title>
        <authorList>
            <person name="Cao J."/>
        </authorList>
    </citation>
    <scope>NUCLEOTIDE SEQUENCE [LARGE SCALE GENOMIC DNA]</scope>
    <source>
        <strain evidence="6 7">PWS21</strain>
    </source>
</reference>
<accession>A0A2G1ULZ3</accession>
<dbReference type="Gene3D" id="3.40.190.290">
    <property type="match status" value="1"/>
</dbReference>
<dbReference type="InterPro" id="IPR036388">
    <property type="entry name" value="WH-like_DNA-bd_sf"/>
</dbReference>
<dbReference type="EMBL" id="NTFH01000007">
    <property type="protein sequence ID" value="PHQ15455.1"/>
    <property type="molecule type" value="Genomic_DNA"/>
</dbReference>
<dbReference type="RefSeq" id="WP_099614579.1">
    <property type="nucleotide sequence ID" value="NZ_KZ319370.1"/>
</dbReference>
<evidence type="ECO:0000256" key="2">
    <source>
        <dbReference type="ARBA" id="ARBA00023015"/>
    </source>
</evidence>
<organism evidence="6 7">
    <name type="scientific">Marinobacter profundi</name>
    <dbReference type="NCBI Taxonomy" id="2666256"/>
    <lineage>
        <taxon>Bacteria</taxon>
        <taxon>Pseudomonadati</taxon>
        <taxon>Pseudomonadota</taxon>
        <taxon>Gammaproteobacteria</taxon>
        <taxon>Pseudomonadales</taxon>
        <taxon>Marinobacteraceae</taxon>
        <taxon>Marinobacter</taxon>
    </lineage>
</organism>
<keyword evidence="4" id="KW-0804">Transcription</keyword>
<evidence type="ECO:0000256" key="1">
    <source>
        <dbReference type="ARBA" id="ARBA00009437"/>
    </source>
</evidence>
<dbReference type="InterPro" id="IPR000847">
    <property type="entry name" value="LysR_HTH_N"/>
</dbReference>
<evidence type="ECO:0000313" key="6">
    <source>
        <dbReference type="EMBL" id="PHQ15455.1"/>
    </source>
</evidence>
<dbReference type="Proteomes" id="UP000231409">
    <property type="component" value="Unassembled WGS sequence"/>
</dbReference>
<dbReference type="CDD" id="cd05466">
    <property type="entry name" value="PBP2_LTTR_substrate"/>
    <property type="match status" value="1"/>
</dbReference>
<gene>
    <name evidence="6" type="ORF">CLH61_10095</name>
</gene>
<comment type="similarity">
    <text evidence="1">Belongs to the LysR transcriptional regulatory family.</text>
</comment>
<protein>
    <submittedName>
        <fullName evidence="6">LysR family transcriptional regulator</fullName>
    </submittedName>
</protein>
<keyword evidence="3" id="KW-0238">DNA-binding</keyword>
<name>A0A2G1ULZ3_9GAMM</name>
<dbReference type="PANTHER" id="PTHR30126">
    <property type="entry name" value="HTH-TYPE TRANSCRIPTIONAL REGULATOR"/>
    <property type="match status" value="1"/>
</dbReference>
<evidence type="ECO:0000313" key="7">
    <source>
        <dbReference type="Proteomes" id="UP000231409"/>
    </source>
</evidence>
<dbReference type="SUPFAM" id="SSF53850">
    <property type="entry name" value="Periplasmic binding protein-like II"/>
    <property type="match status" value="1"/>
</dbReference>
<feature type="domain" description="HTH lysR-type" evidence="5">
    <location>
        <begin position="1"/>
        <end position="58"/>
    </location>
</feature>
<proteinExistence type="inferred from homology"/>
<dbReference type="PROSITE" id="PS50931">
    <property type="entry name" value="HTH_LYSR"/>
    <property type="match status" value="1"/>
</dbReference>
<comment type="caution">
    <text evidence="6">The sequence shown here is derived from an EMBL/GenBank/DDBJ whole genome shotgun (WGS) entry which is preliminary data.</text>
</comment>
<sequence length="311" mass="34476">MKTSQIKVFLAVVRNGTIAAAARELNRSRTTVSTVLAALEDELGVELFERSGNQLHLTAIGSAIVTDCRRFDQVAGQIMARCQHHLSGAESVLRIARDDSIPEPVWRDLLKRLKTRFPQTSLSVYLAPPRELPSLVNSQSVDVAYGLMPQLMNEGYQWFRELADVRMLTVAAPDHPLSQLKRVTQDDLVRHTEVTLAYLQDDLLVAESPETANYLAFTQYELIRDAVIDGAGWADLPLPLITDALRQRQLTVVHHRSAKWWKVFSALESEQAQGGAVVGWLADELEGYLEDYLDGEPEGPAAAAAEVTPPP</sequence>
<dbReference type="Gene3D" id="1.10.10.10">
    <property type="entry name" value="Winged helix-like DNA-binding domain superfamily/Winged helix DNA-binding domain"/>
    <property type="match status" value="1"/>
</dbReference>
<dbReference type="PANTHER" id="PTHR30126:SF22">
    <property type="entry name" value="HTH-TYPE TRANSCRIPTIONAL REGULATOR YHAJ-RELATED"/>
    <property type="match status" value="1"/>
</dbReference>
<dbReference type="PRINTS" id="PR00039">
    <property type="entry name" value="HTHLYSR"/>
</dbReference>
<dbReference type="GO" id="GO:0003700">
    <property type="term" value="F:DNA-binding transcription factor activity"/>
    <property type="evidence" value="ECO:0007669"/>
    <property type="project" value="InterPro"/>
</dbReference>
<dbReference type="SUPFAM" id="SSF46785">
    <property type="entry name" value="Winged helix' DNA-binding domain"/>
    <property type="match status" value="1"/>
</dbReference>
<evidence type="ECO:0000259" key="5">
    <source>
        <dbReference type="PROSITE" id="PS50931"/>
    </source>
</evidence>
<keyword evidence="2" id="KW-0805">Transcription regulation</keyword>
<dbReference type="InterPro" id="IPR005119">
    <property type="entry name" value="LysR_subst-bd"/>
</dbReference>